<proteinExistence type="predicted"/>
<accession>A0A7U4J9A7</accession>
<dbReference type="KEGG" id="sphi:TS85_13710"/>
<dbReference type="Proteomes" id="UP000032300">
    <property type="component" value="Chromosome"/>
</dbReference>
<evidence type="ECO:0000313" key="2">
    <source>
        <dbReference type="EMBL" id="AJP72601.1"/>
    </source>
</evidence>
<sequence length="124" mass="14020">MSFPRFPFTAHQVKLSLFVGLWFGAIDAYPLWHHHVVKFYGPTFPTEARARQWVAQYEAGAGRTCMRWASEDLVEPVPGTKEYFGAIRCNPPSAFLRQALAILLPALVTLLALAFFARGKPKRK</sequence>
<dbReference type="AlphaFoldDB" id="A0A7U4J9A7"/>
<reference evidence="2 3" key="1">
    <citation type="journal article" date="2015" name="Int. J. Syst. Evol. Microbiol.">
        <title>Sphingomonas hengshuiensis sp. nov., isolated from lake wetland.</title>
        <authorList>
            <person name="Wei S."/>
            <person name="Wang T."/>
            <person name="Liu H."/>
            <person name="Zhang C."/>
            <person name="Guo J."/>
            <person name="Wang Q."/>
            <person name="Liang K."/>
            <person name="Zhang Z."/>
        </authorList>
    </citation>
    <scope>NUCLEOTIDE SEQUENCE [LARGE SCALE GENOMIC DNA]</scope>
    <source>
        <strain evidence="2 3">WHSC-8</strain>
    </source>
</reference>
<evidence type="ECO:0000313" key="3">
    <source>
        <dbReference type="Proteomes" id="UP000032300"/>
    </source>
</evidence>
<name>A0A7U4J9A7_9SPHN</name>
<dbReference type="EMBL" id="CP010836">
    <property type="protein sequence ID" value="AJP72601.1"/>
    <property type="molecule type" value="Genomic_DNA"/>
</dbReference>
<keyword evidence="1" id="KW-1133">Transmembrane helix</keyword>
<keyword evidence="1" id="KW-0472">Membrane</keyword>
<organism evidence="2 3">
    <name type="scientific">Sphingomonas hengshuiensis</name>
    <dbReference type="NCBI Taxonomy" id="1609977"/>
    <lineage>
        <taxon>Bacteria</taxon>
        <taxon>Pseudomonadati</taxon>
        <taxon>Pseudomonadota</taxon>
        <taxon>Alphaproteobacteria</taxon>
        <taxon>Sphingomonadales</taxon>
        <taxon>Sphingomonadaceae</taxon>
        <taxon>Sphingomonas</taxon>
    </lineage>
</organism>
<keyword evidence="3" id="KW-1185">Reference proteome</keyword>
<evidence type="ECO:0000256" key="1">
    <source>
        <dbReference type="SAM" id="Phobius"/>
    </source>
</evidence>
<feature type="transmembrane region" description="Helical" evidence="1">
    <location>
        <begin position="99"/>
        <end position="117"/>
    </location>
</feature>
<gene>
    <name evidence="2" type="ORF">TS85_13710</name>
</gene>
<keyword evidence="1" id="KW-0812">Transmembrane</keyword>
<protein>
    <submittedName>
        <fullName evidence="2">Uncharacterized protein</fullName>
    </submittedName>
</protein>
<reference evidence="2 3" key="2">
    <citation type="submission" date="2015-02" db="EMBL/GenBank/DDBJ databases">
        <title>The complete genome of Sphingomonas hengshuiensis sp. WHSC-8 isolated from soil of Hengshui Lake.</title>
        <authorList>
            <person name="Wei S."/>
            <person name="Guo J."/>
            <person name="Su C."/>
            <person name="Wu R."/>
            <person name="Zhang Z."/>
            <person name="Liang K."/>
            <person name="Li H."/>
            <person name="Wang T."/>
            <person name="Liu H."/>
            <person name="Zhang C."/>
            <person name="Li Z."/>
            <person name="Wang Q."/>
            <person name="Meng J."/>
        </authorList>
    </citation>
    <scope>NUCLEOTIDE SEQUENCE [LARGE SCALE GENOMIC DNA]</scope>
    <source>
        <strain evidence="2 3">WHSC-8</strain>
    </source>
</reference>